<protein>
    <submittedName>
        <fullName evidence="1">Uncharacterized protein</fullName>
    </submittedName>
</protein>
<keyword evidence="2" id="KW-1185">Reference proteome</keyword>
<organism evidence="1 2">
    <name type="scientific">Jatropha curcas</name>
    <name type="common">Barbados nut</name>
    <dbReference type="NCBI Taxonomy" id="180498"/>
    <lineage>
        <taxon>Eukaryota</taxon>
        <taxon>Viridiplantae</taxon>
        <taxon>Streptophyta</taxon>
        <taxon>Embryophyta</taxon>
        <taxon>Tracheophyta</taxon>
        <taxon>Spermatophyta</taxon>
        <taxon>Magnoliopsida</taxon>
        <taxon>eudicotyledons</taxon>
        <taxon>Gunneridae</taxon>
        <taxon>Pentapetalae</taxon>
        <taxon>rosids</taxon>
        <taxon>fabids</taxon>
        <taxon>Malpighiales</taxon>
        <taxon>Euphorbiaceae</taxon>
        <taxon>Crotonoideae</taxon>
        <taxon>Jatropheae</taxon>
        <taxon>Jatropha</taxon>
    </lineage>
</organism>
<evidence type="ECO:0000313" key="1">
    <source>
        <dbReference type="EMBL" id="KDP44087.1"/>
    </source>
</evidence>
<name>A0A067L6N0_JATCU</name>
<accession>A0A067L6N0</accession>
<dbReference type="EMBL" id="KK914256">
    <property type="protein sequence ID" value="KDP44087.1"/>
    <property type="molecule type" value="Genomic_DNA"/>
</dbReference>
<reference evidence="1 2" key="1">
    <citation type="journal article" date="2014" name="PLoS ONE">
        <title>Global Analysis of Gene Expression Profiles in Physic Nut (Jatropha curcas L.) Seedlings Exposed to Salt Stress.</title>
        <authorList>
            <person name="Zhang L."/>
            <person name="Zhang C."/>
            <person name="Wu P."/>
            <person name="Chen Y."/>
            <person name="Li M."/>
            <person name="Jiang H."/>
            <person name="Wu G."/>
        </authorList>
    </citation>
    <scope>NUCLEOTIDE SEQUENCE [LARGE SCALE GENOMIC DNA]</scope>
    <source>
        <strain evidence="2">cv. GZQX0401</strain>
        <tissue evidence="1">Young leaves</tissue>
    </source>
</reference>
<dbReference type="AlphaFoldDB" id="A0A067L6N0"/>
<dbReference type="Proteomes" id="UP000027138">
    <property type="component" value="Unassembled WGS sequence"/>
</dbReference>
<evidence type="ECO:0000313" key="2">
    <source>
        <dbReference type="Proteomes" id="UP000027138"/>
    </source>
</evidence>
<gene>
    <name evidence="1" type="ORF">JCGZ_05554</name>
</gene>
<proteinExistence type="predicted"/>
<sequence length="132" mass="15001">MEDVGHLTLEVARGTNLISKLIAVHDSERRKAQQGSREHRNKISKSEFLKRTARSEIRSADQLLDDCQIVNDQNLATLDEARQRIDRLSGNIPGSRACLVNSLSEMKMLAEISKEWNQAENLRYLLEESLAL</sequence>